<protein>
    <submittedName>
        <fullName evidence="2">Uncharacterized protein</fullName>
    </submittedName>
</protein>
<evidence type="ECO:0000256" key="1">
    <source>
        <dbReference type="SAM" id="Phobius"/>
    </source>
</evidence>
<evidence type="ECO:0000313" key="2">
    <source>
        <dbReference type="EMBL" id="PXF50066.1"/>
    </source>
</evidence>
<comment type="caution">
    <text evidence="2">The sequence shown here is derived from an EMBL/GenBank/DDBJ whole genome shotgun (WGS) entry which is preliminary data.</text>
</comment>
<dbReference type="Proteomes" id="UP000247409">
    <property type="component" value="Unassembled WGS sequence"/>
</dbReference>
<evidence type="ECO:0000313" key="3">
    <source>
        <dbReference type="Proteomes" id="UP000247409"/>
    </source>
</evidence>
<proteinExistence type="predicted"/>
<accession>A0A2V3J6L1</accession>
<reference evidence="2 3" key="1">
    <citation type="journal article" date="2018" name="Mol. Biol. Evol.">
        <title>Analysis of the draft genome of the red seaweed Gracilariopsis chorda provides insights into genome size evolution in Rhodophyta.</title>
        <authorList>
            <person name="Lee J."/>
            <person name="Yang E.C."/>
            <person name="Graf L."/>
            <person name="Yang J.H."/>
            <person name="Qiu H."/>
            <person name="Zel Zion U."/>
            <person name="Chan C.X."/>
            <person name="Stephens T.G."/>
            <person name="Weber A.P.M."/>
            <person name="Boo G.H."/>
            <person name="Boo S.M."/>
            <person name="Kim K.M."/>
            <person name="Shin Y."/>
            <person name="Jung M."/>
            <person name="Lee S.J."/>
            <person name="Yim H.S."/>
            <person name="Lee J.H."/>
            <person name="Bhattacharya D."/>
            <person name="Yoon H.S."/>
        </authorList>
    </citation>
    <scope>NUCLEOTIDE SEQUENCE [LARGE SCALE GENOMIC DNA]</scope>
    <source>
        <strain evidence="2 3">SKKU-2015</strain>
        <tissue evidence="2">Whole body</tissue>
    </source>
</reference>
<keyword evidence="1" id="KW-1133">Transmembrane helix</keyword>
<feature type="transmembrane region" description="Helical" evidence="1">
    <location>
        <begin position="49"/>
        <end position="70"/>
    </location>
</feature>
<organism evidence="2 3">
    <name type="scientific">Gracilariopsis chorda</name>
    <dbReference type="NCBI Taxonomy" id="448386"/>
    <lineage>
        <taxon>Eukaryota</taxon>
        <taxon>Rhodophyta</taxon>
        <taxon>Florideophyceae</taxon>
        <taxon>Rhodymeniophycidae</taxon>
        <taxon>Gracilariales</taxon>
        <taxon>Gracilariaceae</taxon>
        <taxon>Gracilariopsis</taxon>
    </lineage>
</organism>
<gene>
    <name evidence="2" type="ORF">BWQ96_00226</name>
</gene>
<dbReference type="OrthoDB" id="10438111at2759"/>
<keyword evidence="3" id="KW-1185">Reference proteome</keyword>
<keyword evidence="1" id="KW-0472">Membrane</keyword>
<keyword evidence="1" id="KW-0812">Transmembrane</keyword>
<dbReference type="EMBL" id="NBIV01000001">
    <property type="protein sequence ID" value="PXF50066.1"/>
    <property type="molecule type" value="Genomic_DNA"/>
</dbReference>
<dbReference type="AlphaFoldDB" id="A0A2V3J6L1"/>
<sequence>MFRGNKRGNSLSFFVIVPTYVSATLTLCSVLSILALFVHRLVTDPSLALVSSSDIVLSFLSILALSYSGLLGHDRRRRNVAVLLAKLPCFGNGDHSSSHQLLAVEKSPMLCFAPQFIAPHTVSFDRNTEPSNGSQPSSLDNPRVTSTVGITKNTFLEISCRTAHTWLFGRPKRQAWPLNVLRTYRTIGKRFVLIKDQTVQDGAGSVLLTPTFLQSHELDKLRIARVVHEAMYRSAPCILHSVTDKFHAALFHRFAQLPAIICMLTGDLRHQVQKRSSRPCTNAERCYVTEMLWAIVVVEVLDYLQHKRRDLPMLKWFTNLPSWLCQNDGSTIDRQMDSVFEAWKAGRTCGKSMLRPCDTECCCHSSFSHTGCGCQCPCVCNCP</sequence>
<feature type="transmembrane region" description="Helical" evidence="1">
    <location>
        <begin position="12"/>
        <end position="37"/>
    </location>
</feature>
<name>A0A2V3J6L1_9FLOR</name>